<accession>A0AAX6H883</accession>
<evidence type="ECO:0000313" key="2">
    <source>
        <dbReference type="EMBL" id="KAJ6836595.1"/>
    </source>
</evidence>
<feature type="region of interest" description="Disordered" evidence="1">
    <location>
        <begin position="18"/>
        <end position="37"/>
    </location>
</feature>
<dbReference type="Proteomes" id="UP001140949">
    <property type="component" value="Unassembled WGS sequence"/>
</dbReference>
<gene>
    <name evidence="2" type="ORF">M6B38_326305</name>
</gene>
<comment type="caution">
    <text evidence="2">The sequence shown here is derived from an EMBL/GenBank/DDBJ whole genome shotgun (WGS) entry which is preliminary data.</text>
</comment>
<reference evidence="2" key="1">
    <citation type="journal article" date="2023" name="GigaByte">
        <title>Genome assembly of the bearded iris, Iris pallida Lam.</title>
        <authorList>
            <person name="Bruccoleri R.E."/>
            <person name="Oakeley E.J."/>
            <person name="Faust A.M.E."/>
            <person name="Altorfer M."/>
            <person name="Dessus-Babus S."/>
            <person name="Burckhardt D."/>
            <person name="Oertli M."/>
            <person name="Naumann U."/>
            <person name="Petersen F."/>
            <person name="Wong J."/>
        </authorList>
    </citation>
    <scope>NUCLEOTIDE SEQUENCE</scope>
    <source>
        <strain evidence="2">GSM-AAB239-AS_SAM_17_03QT</strain>
    </source>
</reference>
<dbReference type="EMBL" id="JANAVB010011999">
    <property type="protein sequence ID" value="KAJ6836595.1"/>
    <property type="molecule type" value="Genomic_DNA"/>
</dbReference>
<dbReference type="AlphaFoldDB" id="A0AAX6H883"/>
<name>A0AAX6H883_IRIPA</name>
<proteinExistence type="predicted"/>
<protein>
    <submittedName>
        <fullName evidence="2">Leucine-rich repeat extensin-like protein 3</fullName>
    </submittedName>
</protein>
<sequence length="37" mass="4200">MQVVLMVVLAAERLDVDGEDSGRGGWQQERRPIRFQG</sequence>
<reference evidence="2" key="2">
    <citation type="submission" date="2023-04" db="EMBL/GenBank/DDBJ databases">
        <authorList>
            <person name="Bruccoleri R.E."/>
            <person name="Oakeley E.J."/>
            <person name="Faust A.-M."/>
            <person name="Dessus-Babus S."/>
            <person name="Altorfer M."/>
            <person name="Burckhardt D."/>
            <person name="Oertli M."/>
            <person name="Naumann U."/>
            <person name="Petersen F."/>
            <person name="Wong J."/>
        </authorList>
    </citation>
    <scope>NUCLEOTIDE SEQUENCE</scope>
    <source>
        <strain evidence="2">GSM-AAB239-AS_SAM_17_03QT</strain>
        <tissue evidence="2">Leaf</tissue>
    </source>
</reference>
<organism evidence="2 3">
    <name type="scientific">Iris pallida</name>
    <name type="common">Sweet iris</name>
    <dbReference type="NCBI Taxonomy" id="29817"/>
    <lineage>
        <taxon>Eukaryota</taxon>
        <taxon>Viridiplantae</taxon>
        <taxon>Streptophyta</taxon>
        <taxon>Embryophyta</taxon>
        <taxon>Tracheophyta</taxon>
        <taxon>Spermatophyta</taxon>
        <taxon>Magnoliopsida</taxon>
        <taxon>Liliopsida</taxon>
        <taxon>Asparagales</taxon>
        <taxon>Iridaceae</taxon>
        <taxon>Iridoideae</taxon>
        <taxon>Irideae</taxon>
        <taxon>Iris</taxon>
    </lineage>
</organism>
<evidence type="ECO:0000256" key="1">
    <source>
        <dbReference type="SAM" id="MobiDB-lite"/>
    </source>
</evidence>
<keyword evidence="3" id="KW-1185">Reference proteome</keyword>
<evidence type="ECO:0000313" key="3">
    <source>
        <dbReference type="Proteomes" id="UP001140949"/>
    </source>
</evidence>